<feature type="compositionally biased region" description="Acidic residues" evidence="3">
    <location>
        <begin position="1183"/>
        <end position="1208"/>
    </location>
</feature>
<feature type="coiled-coil region" evidence="2">
    <location>
        <begin position="185"/>
        <end position="222"/>
    </location>
</feature>
<evidence type="ECO:0000256" key="3">
    <source>
        <dbReference type="SAM" id="MobiDB-lite"/>
    </source>
</evidence>
<accession>A0A812V5K1</accession>
<keyword evidence="6" id="KW-1185">Reference proteome</keyword>
<evidence type="ECO:0000256" key="1">
    <source>
        <dbReference type="PROSITE-ProRule" id="PRU00723"/>
    </source>
</evidence>
<evidence type="ECO:0000313" key="5">
    <source>
        <dbReference type="EMBL" id="CAE7618700.1"/>
    </source>
</evidence>
<feature type="region of interest" description="Disordered" evidence="3">
    <location>
        <begin position="287"/>
        <end position="366"/>
    </location>
</feature>
<dbReference type="GO" id="GO:0008270">
    <property type="term" value="F:zinc ion binding"/>
    <property type="evidence" value="ECO:0007669"/>
    <property type="project" value="UniProtKB-KW"/>
</dbReference>
<feature type="region of interest" description="Disordered" evidence="3">
    <location>
        <begin position="136"/>
        <end position="159"/>
    </location>
</feature>
<keyword evidence="1" id="KW-0863">Zinc-finger</keyword>
<dbReference type="SUPFAM" id="SSF53098">
    <property type="entry name" value="Ribonuclease H-like"/>
    <property type="match status" value="1"/>
</dbReference>
<dbReference type="OrthoDB" id="414667at2759"/>
<evidence type="ECO:0000256" key="2">
    <source>
        <dbReference type="SAM" id="Coils"/>
    </source>
</evidence>
<feature type="region of interest" description="Disordered" evidence="3">
    <location>
        <begin position="222"/>
        <end position="249"/>
    </location>
</feature>
<dbReference type="Gene3D" id="3.30.420.10">
    <property type="entry name" value="Ribonuclease H-like superfamily/Ribonuclease H"/>
    <property type="match status" value="1"/>
</dbReference>
<dbReference type="InterPro" id="IPR012337">
    <property type="entry name" value="RNaseH-like_sf"/>
</dbReference>
<keyword evidence="2" id="KW-0175">Coiled coil</keyword>
<dbReference type="GO" id="GO:0003676">
    <property type="term" value="F:nucleic acid binding"/>
    <property type="evidence" value="ECO:0007669"/>
    <property type="project" value="InterPro"/>
</dbReference>
<dbReference type="Proteomes" id="UP000604046">
    <property type="component" value="Unassembled WGS sequence"/>
</dbReference>
<dbReference type="PROSITE" id="PS50103">
    <property type="entry name" value="ZF_C3H1"/>
    <property type="match status" value="1"/>
</dbReference>
<reference evidence="5" key="1">
    <citation type="submission" date="2021-02" db="EMBL/GenBank/DDBJ databases">
        <authorList>
            <person name="Dougan E. K."/>
            <person name="Rhodes N."/>
            <person name="Thang M."/>
            <person name="Chan C."/>
        </authorList>
    </citation>
    <scope>NUCLEOTIDE SEQUENCE</scope>
</reference>
<evidence type="ECO:0000259" key="4">
    <source>
        <dbReference type="PROSITE" id="PS50103"/>
    </source>
</evidence>
<feature type="zinc finger region" description="C3H1-type" evidence="1">
    <location>
        <begin position="625"/>
        <end position="653"/>
    </location>
</feature>
<keyword evidence="1" id="KW-0479">Metal-binding</keyword>
<protein>
    <recommendedName>
        <fullName evidence="4">C3H1-type domain-containing protein</fullName>
    </recommendedName>
</protein>
<feature type="compositionally biased region" description="Low complexity" evidence="3">
    <location>
        <begin position="307"/>
        <end position="318"/>
    </location>
</feature>
<keyword evidence="1" id="KW-0862">Zinc</keyword>
<feature type="domain" description="C3H1-type" evidence="4">
    <location>
        <begin position="625"/>
        <end position="653"/>
    </location>
</feature>
<feature type="compositionally biased region" description="Low complexity" evidence="3">
    <location>
        <begin position="697"/>
        <end position="711"/>
    </location>
</feature>
<dbReference type="InterPro" id="IPR036397">
    <property type="entry name" value="RNaseH_sf"/>
</dbReference>
<dbReference type="InterPro" id="IPR000571">
    <property type="entry name" value="Znf_CCCH"/>
</dbReference>
<organism evidence="5 6">
    <name type="scientific">Symbiodinium natans</name>
    <dbReference type="NCBI Taxonomy" id="878477"/>
    <lineage>
        <taxon>Eukaryota</taxon>
        <taxon>Sar</taxon>
        <taxon>Alveolata</taxon>
        <taxon>Dinophyceae</taxon>
        <taxon>Suessiales</taxon>
        <taxon>Symbiodiniaceae</taxon>
        <taxon>Symbiodinium</taxon>
    </lineage>
</organism>
<dbReference type="EMBL" id="CAJNDS010002849">
    <property type="protein sequence ID" value="CAE7618700.1"/>
    <property type="molecule type" value="Genomic_DNA"/>
</dbReference>
<gene>
    <name evidence="5" type="ORF">SNAT2548_LOCUS35163</name>
</gene>
<feature type="region of interest" description="Disordered" evidence="3">
    <location>
        <begin position="606"/>
        <end position="625"/>
    </location>
</feature>
<feature type="region of interest" description="Disordered" evidence="3">
    <location>
        <begin position="676"/>
        <end position="713"/>
    </location>
</feature>
<comment type="caution">
    <text evidence="5">The sequence shown here is derived from an EMBL/GenBank/DDBJ whole genome shotgun (WGS) entry which is preliminary data.</text>
</comment>
<evidence type="ECO:0000313" key="6">
    <source>
        <dbReference type="Proteomes" id="UP000604046"/>
    </source>
</evidence>
<sequence>MDGTDSGSVPVNAYPGGEVMGLSSHVSNGAGEDRQISAMGLAPRTDTVGAADMEVPRTSASGHVDGACLQPSPLPSPVSATNALQRTAEAARVSRAAMWFSRLGEFFQQRRVEVHTAWSPMQENPWLRPRTTGYNNSSGHAEGQAIFQPPTPPSSGSAGVPQELVQAEVAKPLDGAMSELYSGMMGKIQDERRRTEEAMDEARQLRHQLERMEERMAARSMATMAKAQQGVPQNHPTPGPPPGITSNAGGMLQQFQDYTAGDRQSLSAAPLLLPGVSSVRPNVAEAQPGGLFGLGAPRSPSPEPANQQQSQQKDSAQQPGRVPGSSNDQVLTAMARGIESPLQNQHNKSERPETVKPGISELPQLPAYTPTTGSIDLLNWLTHITPIMEDLSDTSSHWWTMTLKDVSEWYARFSVSTPLEKVRLRPVVSTMGKPEWSRVKRRATAMVLGAIPAQVKEEAIATGDVHTVGLLCKLFATYQPGNRQEKTLVLTSLEHPQECETALEAVDALRKWSLWRRRAQAIGIAEPDPSVLLQGLDRITAVVVKSDPELSFRVSLVRSNLQVDVCPTPSSITSFSQHLQAEMEQQARLGVSRNNDTAPRLKALVAPSEAASSTTPYNPATPTSPTPKGVCKFFAGDKGCQRGNTCRYPHTWTSLEKGERARRCLACGSTTHKVRECRAPGGGSAKGKGKGEKGEVTSATAPTTSTSAATPRKVSIEEKPEVFVKVMKLWDEIKNMGVIKPTLRTLFGGDGQWISPTQSPRAALMDSGATHALRPPLDQMEWEQASQVNVTQMIVPMGKVISRLGYRLHWTPSCCELLDDDGGSIPLKVVDGCPEVDPATAHILISKLEASQLPSLKEATMESLNVLNQVTTSWRACLCEYVSTGEIMAGREALSKAPFFRDAEELQVELLIRHPRESAWDCMKEIALNRRTRKRLLRAATWVVRWDPPGYYRPSDALIQLGRLTDVVYVNVWKVLVWAAINGRIGALLSHDVAATPAEFAVYEKHRNRFQFLHALAAAGQAQRGGCIPKFLVERRKFRTADDPGIAWADDGHAQLYLDEMGIHNPTVAEDEIMEVVSGLFGVFRTDGSGRIKLSRMSADAAWRLHVMRNHQPFRRDCAICVRNAATGRRHRSTLHPSGYVLSVDVAGPLRGHGRSPDGKFFKYFADGVEVHREVRGHPIPDDWNEEEPEETLSDDEVEVPEEEEEVELPPVGEERRAKEEWEKLKATFKEPLETETLYYCVPVRNKKAATMLPAIQQMVVDIKALGYPVVRVHADRGGEFRGNLVRKWILSQGMLPTTSTGSEPAENGVAEAGVRFLKRRARILLDAAGLPREHWPTAIQTAAAQQRCERLGLVPPMPVAYGAKVYVKIKKYKTGDIEDLGPHWLQGKYLGPATDIRGGHVILKSTGTFIQTTHVRVARDPPPLDTVAPTILAYSYAAHAQPQLQAYSYAARAQPQLQVYSYAANAQPHLQAYSYAAQEQPH</sequence>
<name>A0A812V5K1_9DINO</name>
<feature type="region of interest" description="Disordered" evidence="3">
    <location>
        <begin position="1177"/>
        <end position="1216"/>
    </location>
</feature>
<proteinExistence type="predicted"/>
<feature type="compositionally biased region" description="Polar residues" evidence="3">
    <location>
        <begin position="610"/>
        <end position="623"/>
    </location>
</feature>